<dbReference type="InParanoid" id="A0A1S3K8J7"/>
<reference evidence="3" key="1">
    <citation type="submission" date="2025-08" db="UniProtKB">
        <authorList>
            <consortium name="RefSeq"/>
        </authorList>
    </citation>
    <scope>IDENTIFICATION</scope>
    <source>
        <tissue evidence="3">Gonads</tissue>
    </source>
</reference>
<feature type="domain" description="Choice-of-anchor I" evidence="1">
    <location>
        <begin position="72"/>
        <end position="575"/>
    </location>
</feature>
<dbReference type="SUPFAM" id="SSF50969">
    <property type="entry name" value="YVTN repeat-like/Quinoprotein amine dehydrogenase"/>
    <property type="match status" value="1"/>
</dbReference>
<dbReference type="NCBIfam" id="NF038117">
    <property type="entry name" value="choice_anch_I"/>
    <property type="match status" value="1"/>
</dbReference>
<organism evidence="2 3">
    <name type="scientific">Lingula anatina</name>
    <name type="common">Brachiopod</name>
    <name type="synonym">Lingula unguis</name>
    <dbReference type="NCBI Taxonomy" id="7574"/>
    <lineage>
        <taxon>Eukaryota</taxon>
        <taxon>Metazoa</taxon>
        <taxon>Spiralia</taxon>
        <taxon>Lophotrochozoa</taxon>
        <taxon>Brachiopoda</taxon>
        <taxon>Linguliformea</taxon>
        <taxon>Lingulata</taxon>
        <taxon>Lingulida</taxon>
        <taxon>Linguloidea</taxon>
        <taxon>Lingulidae</taxon>
        <taxon>Lingula</taxon>
    </lineage>
</organism>
<evidence type="ECO:0000259" key="1">
    <source>
        <dbReference type="Pfam" id="PF22494"/>
    </source>
</evidence>
<dbReference type="Pfam" id="PF22494">
    <property type="entry name" value="choice_anch_I"/>
    <property type="match status" value="1"/>
</dbReference>
<dbReference type="InterPro" id="IPR052956">
    <property type="entry name" value="Mesenchyme-surface_protein"/>
</dbReference>
<dbReference type="InterPro" id="IPR011044">
    <property type="entry name" value="Quino_amine_DH_bsu"/>
</dbReference>
<dbReference type="STRING" id="7574.A0A1S3K8J7"/>
<proteinExistence type="predicted"/>
<dbReference type="InterPro" id="IPR055188">
    <property type="entry name" value="Choice_anch_I"/>
</dbReference>
<dbReference type="AlphaFoldDB" id="A0A1S3K8J7"/>
<evidence type="ECO:0000313" key="3">
    <source>
        <dbReference type="RefSeq" id="XP_013418960.1"/>
    </source>
</evidence>
<dbReference type="KEGG" id="lak:106179763"/>
<dbReference type="OrthoDB" id="425936at2759"/>
<keyword evidence="2" id="KW-1185">Reference proteome</keyword>
<dbReference type="Gene3D" id="2.130.10.10">
    <property type="entry name" value="YVTN repeat-like/Quinoprotein amine dehydrogenase"/>
    <property type="match status" value="1"/>
</dbReference>
<dbReference type="InterPro" id="IPR015943">
    <property type="entry name" value="WD40/YVTN_repeat-like_dom_sf"/>
</dbReference>
<protein>
    <submittedName>
        <fullName evidence="3">Mesenchyme-specific cell surface glycoprotein</fullName>
    </submittedName>
</protein>
<gene>
    <name evidence="3" type="primary">LOC106179763</name>
</gene>
<dbReference type="Proteomes" id="UP000085678">
    <property type="component" value="Unplaced"/>
</dbReference>
<dbReference type="PANTHER" id="PTHR46928:SF1">
    <property type="entry name" value="MESENCHYME-SPECIFIC CELL SURFACE GLYCOPROTEIN"/>
    <property type="match status" value="1"/>
</dbReference>
<evidence type="ECO:0000313" key="2">
    <source>
        <dbReference type="Proteomes" id="UP000085678"/>
    </source>
</evidence>
<accession>A0A1S3K8J7</accession>
<dbReference type="SMR" id="A0A1S3K8J7"/>
<dbReference type="PANTHER" id="PTHR46928">
    <property type="entry name" value="MESENCHYME-SPECIFIC CELL SURFACE GLYCOPROTEIN"/>
    <property type="match status" value="1"/>
</dbReference>
<name>A0A1S3K8J7_LINAN</name>
<dbReference type="RefSeq" id="XP_013418960.1">
    <property type="nucleotide sequence ID" value="XM_013563506.2"/>
</dbReference>
<sequence length="624" mass="68179">MAGTRASANHQRPTPLPKMWTSYFLVTISSFLSINCQTQGQTPVTLHPLGTLYLPYGYDAGTPQYDMYKGVAEQCAYDGKHKMVYVVGEVGFVYVVDISIPTNPTLVYNVTVPMVPTDVEVCGSHVAISVKNDVTAESGKVLVFPTFDPAVGTFRVKDEFLVGALPDMLVWTTDCMAILVANEGEGGKDASGQFADPEGSVTIITFNDTQLSGATRHTVDFTAFNERADQYVSRGVRWIFRNQTSVATTLSQDLEPEYITLNKDNTKAYVVLQENNAMAVLDLATMNFTALYPLGFKRWNESGLDASDKDNAISIRPWNILGMYQPDSIKYFEMGGVSYIATANEGDAKEYNMADHGFDFMEETIMSTIAPNLASTIDSQVADAALNDSGLARLRVSRFDGKGLDNKYHNIYAYGGRSFSIFKADDMSLVFDSGDEVESAHARELERMVFNSEAGELQDLPEKSFDARSDNKGPECESLAVAQRGGKTVFFVGNERTSSIIIYSIDGTTGMTPRYESIYRAGGLNATWGELYTARNVGDIDPEALSFIHDSDSPNSKPLLLVSGSVSGTLAIYEVKGLVDPTTSTPGERSTKGPVSLGAHSIYMRPVMTSLLTAVIVTCQIFFR</sequence>
<dbReference type="GeneID" id="106179763"/>